<dbReference type="SUPFAM" id="SSF56219">
    <property type="entry name" value="DNase I-like"/>
    <property type="match status" value="1"/>
</dbReference>
<feature type="domain" description="Endonuclease/exonuclease/phosphatase" evidence="1">
    <location>
        <begin position="129"/>
        <end position="360"/>
    </location>
</feature>
<comment type="caution">
    <text evidence="2">The sequence shown here is derived from an EMBL/GenBank/DDBJ whole genome shotgun (WGS) entry which is preliminary data.</text>
</comment>
<dbReference type="RefSeq" id="WP_067241285.1">
    <property type="nucleotide sequence ID" value="NZ_KQ948564.1"/>
</dbReference>
<sequence length="369" mass="41219">MTVRIATFNTENLFRRPRAFALGSDAARQEVLADHATLVGVLERRTYDEDAKELIAALVKKYDLDDRRDDGTRPFFINETRGQHTLFRTRGSGDKRTVEVVADGREDWTGWVELVREDLGWEAVHNTGRVIAEIDADVLLTVEVEDRLTLRRFNEQVLGGVWKKAPYPYEMVIDGNDPRGIDVGLLSRHPVTSLRTHVFDPDPDSPGERLFSRDCAEFEIALGGPPLWLLGNHLKSKSGDNPRLRLAQARHVATIYQAALERSPHVVVAGDFNDEPSSPGLRAVLGTGLKDAMSHGGYAGPPGTIGTCRTAEQKIDYLMFSPALWDTVEHVEVERRGIWAPRTFKHFDTVTSKATQASDHAALYADLDR</sequence>
<protein>
    <submittedName>
        <fullName evidence="2">Hydrolase</fullName>
    </submittedName>
</protein>
<dbReference type="InterPro" id="IPR036691">
    <property type="entry name" value="Endo/exonu/phosph_ase_sf"/>
</dbReference>
<reference evidence="2 3" key="1">
    <citation type="submission" date="2015-10" db="EMBL/GenBank/DDBJ databases">
        <title>Draft genome sequence of Streptomyces longwoodensis DSM 41677, type strain for the species Streptomyces longwoodensis.</title>
        <authorList>
            <person name="Ruckert C."/>
            <person name="Winkler A."/>
            <person name="Kalinowski J."/>
            <person name="Kampfer P."/>
            <person name="Glaeser S."/>
        </authorList>
    </citation>
    <scope>NUCLEOTIDE SEQUENCE [LARGE SCALE GENOMIC DNA]</scope>
    <source>
        <strain evidence="2 3">DSM 41677</strain>
    </source>
</reference>
<name>A0A101QPP5_9ACTN</name>
<keyword evidence="3" id="KW-1185">Reference proteome</keyword>
<dbReference type="GeneID" id="91429440"/>
<dbReference type="AlphaFoldDB" id="A0A101QPP5"/>
<dbReference type="EMBL" id="LMWS01000045">
    <property type="protein sequence ID" value="KUN33754.1"/>
    <property type="molecule type" value="Genomic_DNA"/>
</dbReference>
<accession>A0A101QPP5</accession>
<dbReference type="PANTHER" id="PTHR42834">
    <property type="entry name" value="ENDONUCLEASE/EXONUCLEASE/PHOSPHATASE FAMILY PROTEIN (AFU_ORTHOLOGUE AFUA_3G09210)"/>
    <property type="match status" value="1"/>
</dbReference>
<dbReference type="GO" id="GO:0016787">
    <property type="term" value="F:hydrolase activity"/>
    <property type="evidence" value="ECO:0007669"/>
    <property type="project" value="UniProtKB-KW"/>
</dbReference>
<proteinExistence type="predicted"/>
<gene>
    <name evidence="2" type="ORF">AQJ30_33190</name>
</gene>
<keyword evidence="2" id="KW-0378">Hydrolase</keyword>
<dbReference type="STRING" id="68231.AQJ30_33190"/>
<dbReference type="Pfam" id="PF03372">
    <property type="entry name" value="Exo_endo_phos"/>
    <property type="match status" value="1"/>
</dbReference>
<evidence type="ECO:0000313" key="3">
    <source>
        <dbReference type="Proteomes" id="UP000053271"/>
    </source>
</evidence>
<dbReference type="Proteomes" id="UP000053271">
    <property type="component" value="Unassembled WGS sequence"/>
</dbReference>
<dbReference type="PANTHER" id="PTHR42834:SF1">
    <property type="entry name" value="ENDONUCLEASE_EXONUCLEASE_PHOSPHATASE FAMILY PROTEIN (AFU_ORTHOLOGUE AFUA_3G09210)"/>
    <property type="match status" value="1"/>
</dbReference>
<dbReference type="InterPro" id="IPR005135">
    <property type="entry name" value="Endo/exonuclease/phosphatase"/>
</dbReference>
<dbReference type="Gene3D" id="3.60.10.10">
    <property type="entry name" value="Endonuclease/exonuclease/phosphatase"/>
    <property type="match status" value="1"/>
</dbReference>
<evidence type="ECO:0000313" key="2">
    <source>
        <dbReference type="EMBL" id="KUN33754.1"/>
    </source>
</evidence>
<organism evidence="2 3">
    <name type="scientific">Streptomyces longwoodensis</name>
    <dbReference type="NCBI Taxonomy" id="68231"/>
    <lineage>
        <taxon>Bacteria</taxon>
        <taxon>Bacillati</taxon>
        <taxon>Actinomycetota</taxon>
        <taxon>Actinomycetes</taxon>
        <taxon>Kitasatosporales</taxon>
        <taxon>Streptomycetaceae</taxon>
        <taxon>Streptomyces</taxon>
    </lineage>
</organism>
<evidence type="ECO:0000259" key="1">
    <source>
        <dbReference type="Pfam" id="PF03372"/>
    </source>
</evidence>